<comment type="caution">
    <text evidence="1">The sequence shown here is derived from an EMBL/GenBank/DDBJ whole genome shotgun (WGS) entry which is preliminary data.</text>
</comment>
<dbReference type="Proteomes" id="UP000324222">
    <property type="component" value="Unassembled WGS sequence"/>
</dbReference>
<name>A0A5B7JWA7_PORTR</name>
<evidence type="ECO:0000313" key="2">
    <source>
        <dbReference type="Proteomes" id="UP000324222"/>
    </source>
</evidence>
<accession>A0A5B7JWA7</accession>
<proteinExistence type="predicted"/>
<evidence type="ECO:0000313" key="1">
    <source>
        <dbReference type="EMBL" id="MPD01191.1"/>
    </source>
</evidence>
<dbReference type="AlphaFoldDB" id="A0A5B7JWA7"/>
<gene>
    <name evidence="1" type="ORF">E2C01_096709</name>
</gene>
<sequence length="52" mass="5886">MTSCEPDQPPHESLYQVTEKNSYRGKGNNLLGLQWQPAVVAVNRVPRPHVDQ</sequence>
<keyword evidence="2" id="KW-1185">Reference proteome</keyword>
<protein>
    <submittedName>
        <fullName evidence="1">Uncharacterized protein</fullName>
    </submittedName>
</protein>
<reference evidence="1 2" key="1">
    <citation type="submission" date="2019-05" db="EMBL/GenBank/DDBJ databases">
        <title>Another draft genome of Portunus trituberculatus and its Hox gene families provides insights of decapod evolution.</title>
        <authorList>
            <person name="Jeong J.-H."/>
            <person name="Song I."/>
            <person name="Kim S."/>
            <person name="Choi T."/>
            <person name="Kim D."/>
            <person name="Ryu S."/>
            <person name="Kim W."/>
        </authorList>
    </citation>
    <scope>NUCLEOTIDE SEQUENCE [LARGE SCALE GENOMIC DNA]</scope>
    <source>
        <tissue evidence="1">Muscle</tissue>
    </source>
</reference>
<organism evidence="1 2">
    <name type="scientific">Portunus trituberculatus</name>
    <name type="common">Swimming crab</name>
    <name type="synonym">Neptunus trituberculatus</name>
    <dbReference type="NCBI Taxonomy" id="210409"/>
    <lineage>
        <taxon>Eukaryota</taxon>
        <taxon>Metazoa</taxon>
        <taxon>Ecdysozoa</taxon>
        <taxon>Arthropoda</taxon>
        <taxon>Crustacea</taxon>
        <taxon>Multicrustacea</taxon>
        <taxon>Malacostraca</taxon>
        <taxon>Eumalacostraca</taxon>
        <taxon>Eucarida</taxon>
        <taxon>Decapoda</taxon>
        <taxon>Pleocyemata</taxon>
        <taxon>Brachyura</taxon>
        <taxon>Eubrachyura</taxon>
        <taxon>Portunoidea</taxon>
        <taxon>Portunidae</taxon>
        <taxon>Portuninae</taxon>
        <taxon>Portunus</taxon>
    </lineage>
</organism>
<dbReference type="EMBL" id="VSRR010126105">
    <property type="protein sequence ID" value="MPD01191.1"/>
    <property type="molecule type" value="Genomic_DNA"/>
</dbReference>